<proteinExistence type="predicted"/>
<comment type="caution">
    <text evidence="2">The sequence shown here is derived from an EMBL/GenBank/DDBJ whole genome shotgun (WGS) entry which is preliminary data.</text>
</comment>
<feature type="compositionally biased region" description="Polar residues" evidence="1">
    <location>
        <begin position="60"/>
        <end position="82"/>
    </location>
</feature>
<feature type="region of interest" description="Disordered" evidence="1">
    <location>
        <begin position="39"/>
        <end position="98"/>
    </location>
</feature>
<feature type="compositionally biased region" description="Low complexity" evidence="1">
    <location>
        <begin position="126"/>
        <end position="181"/>
    </location>
</feature>
<evidence type="ECO:0000256" key="1">
    <source>
        <dbReference type="SAM" id="MobiDB-lite"/>
    </source>
</evidence>
<sequence length="192" mass="20299">PNARAPRRHRARAPPTVQGICDRGWRVGGLPCRACDCGRREEDPCPARRPRGRRRCGAATTSPRRWSSTLRCSGGTSPTASSGRLPAPSASAGPSRRPCCKSLVWPGLSPSRGGALHRSPSPAMTAACRSSPPPCTSSSPATPSTRPSARPTSPARLLRSLSRRSISSCSPPTPATPTASARFRRSARPFGW</sequence>
<protein>
    <submittedName>
        <fullName evidence="2">Uncharacterized protein</fullName>
    </submittedName>
</protein>
<feature type="compositionally biased region" description="Basic residues" evidence="1">
    <location>
        <begin position="182"/>
        <end position="192"/>
    </location>
</feature>
<feature type="non-terminal residue" evidence="2">
    <location>
        <position position="1"/>
    </location>
</feature>
<reference evidence="2" key="2">
    <citation type="submission" date="2020-03" db="EMBL/GenBank/DDBJ databases">
        <title>The second near-complete assembly of the hexaploid bread wheat (Triticum aestivum) genome.</title>
        <authorList>
            <person name="Zimin A.V."/>
            <person name="Puiu D."/>
            <person name="Shumante A."/>
            <person name="Alonge M."/>
            <person name="Salzberg S.L."/>
        </authorList>
    </citation>
    <scope>NUCLEOTIDE SEQUENCE</scope>
    <source>
        <tissue evidence="2">Leaf</tissue>
    </source>
</reference>
<feature type="non-terminal residue" evidence="2">
    <location>
        <position position="192"/>
    </location>
</feature>
<gene>
    <name evidence="2" type="ORF">CFC21_061521</name>
</gene>
<feature type="region of interest" description="Disordered" evidence="1">
    <location>
        <begin position="110"/>
        <end position="192"/>
    </location>
</feature>
<organism evidence="2">
    <name type="scientific">Triticum aestivum</name>
    <name type="common">Wheat</name>
    <dbReference type="NCBI Taxonomy" id="4565"/>
    <lineage>
        <taxon>Eukaryota</taxon>
        <taxon>Viridiplantae</taxon>
        <taxon>Streptophyta</taxon>
        <taxon>Embryophyta</taxon>
        <taxon>Tracheophyta</taxon>
        <taxon>Spermatophyta</taxon>
        <taxon>Magnoliopsida</taxon>
        <taxon>Liliopsida</taxon>
        <taxon>Poales</taxon>
        <taxon>Poaceae</taxon>
        <taxon>BOP clade</taxon>
        <taxon>Pooideae</taxon>
        <taxon>Triticodae</taxon>
        <taxon>Triticeae</taxon>
        <taxon>Triticinae</taxon>
        <taxon>Triticum</taxon>
    </lineage>
</organism>
<name>A0A9R1GUZ2_WHEAT</name>
<dbReference type="Proteomes" id="UP000815260">
    <property type="component" value="Chromosome 4D"/>
</dbReference>
<reference evidence="2" key="1">
    <citation type="journal article" date="2017" name="Gigascience">
        <title>The first near-complete assembly of the hexaploid bread wheat genome, Triticum aestivum.</title>
        <authorList>
            <person name="Zimin A.V."/>
            <person name="Puiu D."/>
            <person name="Hall R."/>
            <person name="Kingan S."/>
            <person name="Clavijo B.J."/>
            <person name="Salzberg S.L."/>
        </authorList>
    </citation>
    <scope>NUCLEOTIDE SEQUENCE</scope>
    <source>
        <tissue evidence="2">Leaf</tissue>
    </source>
</reference>
<accession>A0A9R1GUZ2</accession>
<dbReference type="AlphaFoldDB" id="A0A9R1GUZ2"/>
<evidence type="ECO:0000313" key="2">
    <source>
        <dbReference type="EMBL" id="KAF7053653.1"/>
    </source>
</evidence>
<dbReference type="EMBL" id="CM022222">
    <property type="protein sequence ID" value="KAF7053653.1"/>
    <property type="molecule type" value="Genomic_DNA"/>
</dbReference>